<protein>
    <submittedName>
        <fullName evidence="1">Uncharacterized protein</fullName>
    </submittedName>
</protein>
<keyword evidence="2" id="KW-1185">Reference proteome</keyword>
<dbReference type="Proteomes" id="UP000439780">
    <property type="component" value="Unassembled WGS sequence"/>
</dbReference>
<feature type="non-terminal residue" evidence="1">
    <location>
        <position position="155"/>
    </location>
</feature>
<dbReference type="RefSeq" id="WP_160754025.1">
    <property type="nucleotide sequence ID" value="NZ_WTYA01000010.1"/>
</dbReference>
<evidence type="ECO:0000313" key="2">
    <source>
        <dbReference type="Proteomes" id="UP000439780"/>
    </source>
</evidence>
<name>A0A845AJE2_9SPHN</name>
<sequence>MPEFVRLVASDEEWADFLVWKAQPKPMMLDRHGRNPDVPHDLADDLFARIIERLKEGELVAFGRWGEQPSFQEIEPMHWSTMRYNIWFNELGYAEGGRIGFSSVFIEQRSHQSIPPAKPEVRSAVKRVVLNSPEFSRRPRCSSSAAVRTLRVTAS</sequence>
<evidence type="ECO:0000313" key="1">
    <source>
        <dbReference type="EMBL" id="MXP29734.1"/>
    </source>
</evidence>
<dbReference type="AlphaFoldDB" id="A0A845AJE2"/>
<organism evidence="1 2">
    <name type="scientific">Qipengyuania algicida</name>
    <dbReference type="NCBI Taxonomy" id="1836209"/>
    <lineage>
        <taxon>Bacteria</taxon>
        <taxon>Pseudomonadati</taxon>
        <taxon>Pseudomonadota</taxon>
        <taxon>Alphaproteobacteria</taxon>
        <taxon>Sphingomonadales</taxon>
        <taxon>Erythrobacteraceae</taxon>
        <taxon>Qipengyuania</taxon>
    </lineage>
</organism>
<dbReference type="OrthoDB" id="7159274at2"/>
<reference evidence="1 2" key="1">
    <citation type="submission" date="2019-12" db="EMBL/GenBank/DDBJ databases">
        <title>Genomic-based taxomic classification of the family Erythrobacteraceae.</title>
        <authorList>
            <person name="Xu L."/>
        </authorList>
    </citation>
    <scope>NUCLEOTIDE SEQUENCE [LARGE SCALE GENOMIC DNA]</scope>
    <source>
        <strain evidence="1 2">KEMB 9005-328</strain>
    </source>
</reference>
<comment type="caution">
    <text evidence="1">The sequence shown here is derived from an EMBL/GenBank/DDBJ whole genome shotgun (WGS) entry which is preliminary data.</text>
</comment>
<proteinExistence type="predicted"/>
<dbReference type="EMBL" id="WTYA01000010">
    <property type="protein sequence ID" value="MXP29734.1"/>
    <property type="molecule type" value="Genomic_DNA"/>
</dbReference>
<gene>
    <name evidence="1" type="ORF">GRI58_13045</name>
</gene>
<accession>A0A845AJE2</accession>